<dbReference type="Pfam" id="PF02700">
    <property type="entry name" value="PurS"/>
    <property type="match status" value="1"/>
</dbReference>
<dbReference type="GO" id="GO:0016874">
    <property type="term" value="F:ligase activity"/>
    <property type="evidence" value="ECO:0007669"/>
    <property type="project" value="UniProtKB-KW"/>
</dbReference>
<dbReference type="GO" id="GO:0006164">
    <property type="term" value="P:purine nucleotide biosynthetic process"/>
    <property type="evidence" value="ECO:0007669"/>
    <property type="project" value="UniProtKB-KW"/>
</dbReference>
<dbReference type="GO" id="GO:0005524">
    <property type="term" value="F:ATP binding"/>
    <property type="evidence" value="ECO:0007669"/>
    <property type="project" value="UniProtKB-KW"/>
</dbReference>
<dbReference type="SUPFAM" id="SSF82697">
    <property type="entry name" value="PurS-like"/>
    <property type="match status" value="1"/>
</dbReference>
<evidence type="ECO:0000256" key="1">
    <source>
        <dbReference type="ARBA" id="ARBA00022598"/>
    </source>
</evidence>
<name>A0A383BHE5_9ZZZZ</name>
<keyword evidence="2" id="KW-0547">Nucleotide-binding</keyword>
<evidence type="ECO:0000256" key="4">
    <source>
        <dbReference type="ARBA" id="ARBA00022840"/>
    </source>
</evidence>
<evidence type="ECO:0000256" key="2">
    <source>
        <dbReference type="ARBA" id="ARBA00022741"/>
    </source>
</evidence>
<dbReference type="AlphaFoldDB" id="A0A383BHE5"/>
<evidence type="ECO:0000313" key="5">
    <source>
        <dbReference type="EMBL" id="SVE19289.1"/>
    </source>
</evidence>
<gene>
    <name evidence="5" type="ORF">METZ01_LOCUS472143</name>
</gene>
<dbReference type="InterPro" id="IPR003850">
    <property type="entry name" value="PurS"/>
</dbReference>
<keyword evidence="3" id="KW-0658">Purine biosynthesis</keyword>
<accession>A0A383BHE5</accession>
<sequence>MKAKIYISYKEGILDPQGKTVNHALDAIGIKKINS</sequence>
<dbReference type="Gene3D" id="3.30.1280.10">
    <property type="entry name" value="Phosphoribosylformylglycinamidine synthase subunit PurS"/>
    <property type="match status" value="1"/>
</dbReference>
<organism evidence="5">
    <name type="scientific">marine metagenome</name>
    <dbReference type="NCBI Taxonomy" id="408172"/>
    <lineage>
        <taxon>unclassified sequences</taxon>
        <taxon>metagenomes</taxon>
        <taxon>ecological metagenomes</taxon>
    </lineage>
</organism>
<dbReference type="InterPro" id="IPR036604">
    <property type="entry name" value="PurS-like_sf"/>
</dbReference>
<keyword evidence="4" id="KW-0067">ATP-binding</keyword>
<dbReference type="EMBL" id="UINC01200414">
    <property type="protein sequence ID" value="SVE19289.1"/>
    <property type="molecule type" value="Genomic_DNA"/>
</dbReference>
<proteinExistence type="predicted"/>
<feature type="non-terminal residue" evidence="5">
    <location>
        <position position="35"/>
    </location>
</feature>
<protein>
    <submittedName>
        <fullName evidence="5">Uncharacterized protein</fullName>
    </submittedName>
</protein>
<evidence type="ECO:0000256" key="3">
    <source>
        <dbReference type="ARBA" id="ARBA00022755"/>
    </source>
</evidence>
<reference evidence="5" key="1">
    <citation type="submission" date="2018-05" db="EMBL/GenBank/DDBJ databases">
        <authorList>
            <person name="Lanie J.A."/>
            <person name="Ng W.-L."/>
            <person name="Kazmierczak K.M."/>
            <person name="Andrzejewski T.M."/>
            <person name="Davidsen T.M."/>
            <person name="Wayne K.J."/>
            <person name="Tettelin H."/>
            <person name="Glass J.I."/>
            <person name="Rusch D."/>
            <person name="Podicherti R."/>
            <person name="Tsui H.-C.T."/>
            <person name="Winkler M.E."/>
        </authorList>
    </citation>
    <scope>NUCLEOTIDE SEQUENCE</scope>
</reference>
<keyword evidence="1" id="KW-0436">Ligase</keyword>